<name>A0A0M0L5K6_9BACI</name>
<dbReference type="PANTHER" id="PTHR43626">
    <property type="entry name" value="ACYL-COA N-ACYLTRANSFERASE"/>
    <property type="match status" value="1"/>
</dbReference>
<dbReference type="EMBL" id="LILC01000013">
    <property type="protein sequence ID" value="KOO46365.1"/>
    <property type="molecule type" value="Genomic_DNA"/>
</dbReference>
<evidence type="ECO:0000313" key="4">
    <source>
        <dbReference type="EMBL" id="KOO46365.1"/>
    </source>
</evidence>
<dbReference type="InterPro" id="IPR045039">
    <property type="entry name" value="NSI-like"/>
</dbReference>
<dbReference type="STRING" id="284581.AMD01_11010"/>
<dbReference type="Proteomes" id="UP000037558">
    <property type="component" value="Unassembled WGS sequence"/>
</dbReference>
<evidence type="ECO:0000313" key="5">
    <source>
        <dbReference type="Proteomes" id="UP000037558"/>
    </source>
</evidence>
<dbReference type="PANTHER" id="PTHR43626:SF4">
    <property type="entry name" value="GCN5-RELATED N-ACETYLTRANSFERASE 2, CHLOROPLASTIC"/>
    <property type="match status" value="1"/>
</dbReference>
<accession>A0A0M0L5K6</accession>
<evidence type="ECO:0000256" key="2">
    <source>
        <dbReference type="ARBA" id="ARBA00023315"/>
    </source>
</evidence>
<dbReference type="GO" id="GO:0008080">
    <property type="term" value="F:N-acetyltransferase activity"/>
    <property type="evidence" value="ECO:0007669"/>
    <property type="project" value="InterPro"/>
</dbReference>
<dbReference type="InterPro" id="IPR016181">
    <property type="entry name" value="Acyl_CoA_acyltransferase"/>
</dbReference>
<protein>
    <submittedName>
        <fullName evidence="4">Acetyltransferase</fullName>
    </submittedName>
</protein>
<dbReference type="InterPro" id="IPR000182">
    <property type="entry name" value="GNAT_dom"/>
</dbReference>
<keyword evidence="5" id="KW-1185">Reference proteome</keyword>
<dbReference type="PROSITE" id="PS51186">
    <property type="entry name" value="GNAT"/>
    <property type="match status" value="1"/>
</dbReference>
<dbReference type="CDD" id="cd04301">
    <property type="entry name" value="NAT_SF"/>
    <property type="match status" value="1"/>
</dbReference>
<evidence type="ECO:0000256" key="1">
    <source>
        <dbReference type="ARBA" id="ARBA00022679"/>
    </source>
</evidence>
<dbReference type="SUPFAM" id="SSF55729">
    <property type="entry name" value="Acyl-CoA N-acyltransferases (Nat)"/>
    <property type="match status" value="1"/>
</dbReference>
<evidence type="ECO:0000259" key="3">
    <source>
        <dbReference type="PROSITE" id="PS51186"/>
    </source>
</evidence>
<feature type="domain" description="N-acetyltransferase" evidence="3">
    <location>
        <begin position="5"/>
        <end position="138"/>
    </location>
</feature>
<sequence>MKKEIIMTAEHPDDFAQLEKLYEDLGWNSLHLTVAELEAMCKQSWYVVYAFDEGVLVGTGRVISDGVITGTICGVGVAPAYQKRGIGQKIMEKIVTYCEQHRVIPQLFCDEKLESYYQKHGFHTFTIGMKKDRSLLGL</sequence>
<dbReference type="Gene3D" id="3.40.630.30">
    <property type="match status" value="1"/>
</dbReference>
<keyword evidence="2" id="KW-0012">Acyltransferase</keyword>
<dbReference type="GO" id="GO:0005737">
    <property type="term" value="C:cytoplasm"/>
    <property type="evidence" value="ECO:0007669"/>
    <property type="project" value="TreeGrafter"/>
</dbReference>
<reference evidence="5" key="1">
    <citation type="submission" date="2015-08" db="EMBL/GenBank/DDBJ databases">
        <title>Fjat-14210 dsm16467.</title>
        <authorList>
            <person name="Liu B."/>
            <person name="Wang J."/>
            <person name="Zhu Y."/>
            <person name="Liu G."/>
            <person name="Chen Q."/>
            <person name="Chen Z."/>
            <person name="Lan J."/>
            <person name="Che J."/>
            <person name="Ge C."/>
            <person name="Shi H."/>
            <person name="Pan Z."/>
            <person name="Liu X."/>
        </authorList>
    </citation>
    <scope>NUCLEOTIDE SEQUENCE [LARGE SCALE GENOMIC DNA]</scope>
    <source>
        <strain evidence="5">DSM 16467</strain>
    </source>
</reference>
<organism evidence="4 5">
    <name type="scientific">Priestia koreensis</name>
    <dbReference type="NCBI Taxonomy" id="284581"/>
    <lineage>
        <taxon>Bacteria</taxon>
        <taxon>Bacillati</taxon>
        <taxon>Bacillota</taxon>
        <taxon>Bacilli</taxon>
        <taxon>Bacillales</taxon>
        <taxon>Bacillaceae</taxon>
        <taxon>Priestia</taxon>
    </lineage>
</organism>
<proteinExistence type="predicted"/>
<keyword evidence="1 4" id="KW-0808">Transferase</keyword>
<dbReference type="Pfam" id="PF00583">
    <property type="entry name" value="Acetyltransf_1"/>
    <property type="match status" value="1"/>
</dbReference>
<dbReference type="AlphaFoldDB" id="A0A0M0L5K6"/>
<gene>
    <name evidence="4" type="ORF">AMD01_11010</name>
</gene>
<dbReference type="PATRIC" id="fig|284581.3.peg.2306"/>
<comment type="caution">
    <text evidence="4">The sequence shown here is derived from an EMBL/GenBank/DDBJ whole genome shotgun (WGS) entry which is preliminary data.</text>
</comment>